<name>A0A8S1EK57_9PELO</name>
<dbReference type="AlphaFoldDB" id="A0A8S1EK57"/>
<dbReference type="SUPFAM" id="SSF52799">
    <property type="entry name" value="(Phosphotyrosine protein) phosphatases II"/>
    <property type="match status" value="1"/>
</dbReference>
<accession>A0A8S1EK57</accession>
<dbReference type="SMART" id="SM00194">
    <property type="entry name" value="PTPc"/>
    <property type="match status" value="1"/>
</dbReference>
<dbReference type="Pfam" id="PF00102">
    <property type="entry name" value="Y_phosphatase"/>
    <property type="match status" value="1"/>
</dbReference>
<feature type="compositionally biased region" description="Basic residues" evidence="1">
    <location>
        <begin position="9"/>
        <end position="21"/>
    </location>
</feature>
<keyword evidence="5" id="KW-1185">Reference proteome</keyword>
<evidence type="ECO:0000313" key="5">
    <source>
        <dbReference type="Proteomes" id="UP000494206"/>
    </source>
</evidence>
<dbReference type="GO" id="GO:0004725">
    <property type="term" value="F:protein tyrosine phosphatase activity"/>
    <property type="evidence" value="ECO:0007669"/>
    <property type="project" value="InterPro"/>
</dbReference>
<dbReference type="PRINTS" id="PR00700">
    <property type="entry name" value="PRTYPHPHTASE"/>
</dbReference>
<protein>
    <recommendedName>
        <fullName evidence="6">Protein-tyrosine phosphatase</fullName>
    </recommendedName>
</protein>
<dbReference type="OrthoDB" id="5870053at2759"/>
<evidence type="ECO:0000259" key="2">
    <source>
        <dbReference type="PROSITE" id="PS50055"/>
    </source>
</evidence>
<evidence type="ECO:0008006" key="6">
    <source>
        <dbReference type="Google" id="ProtNLM"/>
    </source>
</evidence>
<gene>
    <name evidence="4" type="ORF">CBOVIS_LOCUS4281</name>
</gene>
<dbReference type="InterPro" id="IPR029021">
    <property type="entry name" value="Prot-tyrosine_phosphatase-like"/>
</dbReference>
<comment type="caution">
    <text evidence="4">The sequence shown here is derived from an EMBL/GenBank/DDBJ whole genome shotgun (WGS) entry which is preliminary data.</text>
</comment>
<evidence type="ECO:0000256" key="1">
    <source>
        <dbReference type="SAM" id="MobiDB-lite"/>
    </source>
</evidence>
<dbReference type="PANTHER" id="PTHR23219:SF18">
    <property type="entry name" value="TYROSINE-PROTEIN PHOSPHATASE DOMAIN-CONTAINING PROTEIN-RELATED"/>
    <property type="match status" value="1"/>
</dbReference>
<dbReference type="InterPro" id="IPR000387">
    <property type="entry name" value="Tyr_Pase_dom"/>
</dbReference>
<dbReference type="EMBL" id="CADEPM010000003">
    <property type="protein sequence ID" value="CAB3401546.1"/>
    <property type="molecule type" value="Genomic_DNA"/>
</dbReference>
<reference evidence="4 5" key="1">
    <citation type="submission" date="2020-04" db="EMBL/GenBank/DDBJ databases">
        <authorList>
            <person name="Laetsch R D."/>
            <person name="Stevens L."/>
            <person name="Kumar S."/>
            <person name="Blaxter L. M."/>
        </authorList>
    </citation>
    <scope>NUCLEOTIDE SEQUENCE [LARGE SCALE GENOMIC DNA]</scope>
</reference>
<dbReference type="PROSITE" id="PS50055">
    <property type="entry name" value="TYR_PHOSPHATASE_PTP"/>
    <property type="match status" value="1"/>
</dbReference>
<dbReference type="PANTHER" id="PTHR23219">
    <property type="entry name" value="TYROSINE-PROTEIN PHOSPHATASE C15H7.3-RELATED"/>
    <property type="match status" value="1"/>
</dbReference>
<dbReference type="CDD" id="cd00047">
    <property type="entry name" value="PTPc"/>
    <property type="match status" value="1"/>
</dbReference>
<evidence type="ECO:0000313" key="4">
    <source>
        <dbReference type="EMBL" id="CAB3401546.1"/>
    </source>
</evidence>
<proteinExistence type="predicted"/>
<feature type="domain" description="Tyrosine-protein phosphatase" evidence="2">
    <location>
        <begin position="86"/>
        <end position="317"/>
    </location>
</feature>
<organism evidence="4 5">
    <name type="scientific">Caenorhabditis bovis</name>
    <dbReference type="NCBI Taxonomy" id="2654633"/>
    <lineage>
        <taxon>Eukaryota</taxon>
        <taxon>Metazoa</taxon>
        <taxon>Ecdysozoa</taxon>
        <taxon>Nematoda</taxon>
        <taxon>Chromadorea</taxon>
        <taxon>Rhabditida</taxon>
        <taxon>Rhabditina</taxon>
        <taxon>Rhabditomorpha</taxon>
        <taxon>Rhabditoidea</taxon>
        <taxon>Rhabditidae</taxon>
        <taxon>Peloderinae</taxon>
        <taxon>Caenorhabditis</taxon>
    </lineage>
</organism>
<dbReference type="Proteomes" id="UP000494206">
    <property type="component" value="Unassembled WGS sequence"/>
</dbReference>
<dbReference type="InterPro" id="IPR000242">
    <property type="entry name" value="PTP_cat"/>
</dbReference>
<evidence type="ECO:0000259" key="3">
    <source>
        <dbReference type="PROSITE" id="PS50056"/>
    </source>
</evidence>
<dbReference type="Gene3D" id="3.90.190.10">
    <property type="entry name" value="Protein tyrosine phosphatase superfamily"/>
    <property type="match status" value="1"/>
</dbReference>
<sequence>MKAQMSFSTKKRKSPTVRKGKATCDDEEDTGVDPIMGPAEKTVRATVSWITKTQAAGGLLDWYTRNVEKCSSAEPMPAATIWTQFKPKNRSVDLPCIDETRVKLKDVGDPSKDYIHANHIKTPGTDRCFIATQHPIDVCYDDFWRMVFYENVDTIVAIYSPDEQLPCYFPNETGKFAYHGAFFVNCRKVVASTTTRFTPIQYTIEVLPEGCSNSRMVTLLHYTYWPRGMVPANPRVILRTLKLVKVDRSTKGPVVVHCASGTNRAGCLIFTDMLIDLTFRNLEPDIHALLKRCRAQRAQFLANKFLFAFAIYTFMEYVKIRCRKYKTLPDVLKDIEAFQAAMVKVRRVQRRF</sequence>
<dbReference type="SMART" id="SM00404">
    <property type="entry name" value="PTPc_motif"/>
    <property type="match status" value="1"/>
</dbReference>
<feature type="region of interest" description="Disordered" evidence="1">
    <location>
        <begin position="1"/>
        <end position="36"/>
    </location>
</feature>
<dbReference type="PROSITE" id="PS50056">
    <property type="entry name" value="TYR_PHOSPHATASE_2"/>
    <property type="match status" value="1"/>
</dbReference>
<dbReference type="InterPro" id="IPR003595">
    <property type="entry name" value="Tyr_Pase_cat"/>
</dbReference>
<feature type="domain" description="Tyrosine specific protein phosphatases" evidence="3">
    <location>
        <begin position="235"/>
        <end position="308"/>
    </location>
</feature>